<dbReference type="OrthoDB" id="66599at2759"/>
<evidence type="ECO:0000313" key="3">
    <source>
        <dbReference type="EMBL" id="CAE7156485.1"/>
    </source>
</evidence>
<gene>
    <name evidence="3" type="primary">CEP104</name>
    <name evidence="3" type="ORF">SPIL2461_LOCUS341</name>
</gene>
<dbReference type="PANTHER" id="PTHR13371">
    <property type="entry name" value="GLYCINE-, GLUTAMATE-, THIENYLCYCLOHEXYLPIPERIDINE-BINDING PROTEIN"/>
    <property type="match status" value="1"/>
</dbReference>
<dbReference type="Proteomes" id="UP000649617">
    <property type="component" value="Unassembled WGS sequence"/>
</dbReference>
<accession>A0A812ISS5</accession>
<feature type="non-terminal residue" evidence="3">
    <location>
        <position position="287"/>
    </location>
</feature>
<dbReference type="PANTHER" id="PTHR13371:SF0">
    <property type="entry name" value="CENTROSOMAL PROTEIN OF 104 KDA"/>
    <property type="match status" value="1"/>
</dbReference>
<dbReference type="InterPro" id="IPR048739">
    <property type="entry name" value="CEP104_N"/>
</dbReference>
<name>A0A812ISS5_SYMPI</name>
<feature type="non-terminal residue" evidence="3">
    <location>
        <position position="1"/>
    </location>
</feature>
<feature type="domain" description="Centrosomal protein CEP104 N-terminal" evidence="2">
    <location>
        <begin position="2"/>
        <end position="107"/>
    </location>
</feature>
<organism evidence="3 4">
    <name type="scientific">Symbiodinium pilosum</name>
    <name type="common">Dinoflagellate</name>
    <dbReference type="NCBI Taxonomy" id="2952"/>
    <lineage>
        <taxon>Eukaryota</taxon>
        <taxon>Sar</taxon>
        <taxon>Alveolata</taxon>
        <taxon>Dinophyceae</taxon>
        <taxon>Suessiales</taxon>
        <taxon>Symbiodiniaceae</taxon>
        <taxon>Symbiodinium</taxon>
    </lineage>
</organism>
<feature type="compositionally biased region" description="Pro residues" evidence="1">
    <location>
        <begin position="154"/>
        <end position="176"/>
    </location>
</feature>
<comment type="caution">
    <text evidence="3">The sequence shown here is derived from an EMBL/GenBank/DDBJ whole genome shotgun (WGS) entry which is preliminary data.</text>
</comment>
<sequence>VCLQFDSAVHLRQVQFLSHQSKIATKIELFTGLTPPSGQTSVEAVQFKRLGYLSLDSNERSQFQARELKSVYVDVVAQFLRILFHKCHINRYNALNQVGLIALSCLGEVVPPADMPAPAAAPAPPKPAAAAAAPPKVPAAEVKKPPAVAAPAPAAVPPAPQPAVEPPPAAPTPRPQPTISKVVSDLADLEEAKYDAKTLDRLRNLVLEKQQCVETEDYGGAKRCKDAILMLKQKGLQICQLEERKRAAVENEEYDVAKSLKVEIDRLRAECERAGEEKEEPAVQPPQ</sequence>
<dbReference type="GO" id="GO:0005929">
    <property type="term" value="C:cilium"/>
    <property type="evidence" value="ECO:0007669"/>
    <property type="project" value="TreeGrafter"/>
</dbReference>
<evidence type="ECO:0000259" key="2">
    <source>
        <dbReference type="Pfam" id="PF21038"/>
    </source>
</evidence>
<feature type="region of interest" description="Disordered" evidence="1">
    <location>
        <begin position="150"/>
        <end position="178"/>
    </location>
</feature>
<protein>
    <submittedName>
        <fullName evidence="3">CEP104 protein</fullName>
    </submittedName>
</protein>
<evidence type="ECO:0000313" key="4">
    <source>
        <dbReference type="Proteomes" id="UP000649617"/>
    </source>
</evidence>
<keyword evidence="4" id="KW-1185">Reference proteome</keyword>
<proteinExistence type="predicted"/>
<dbReference type="InterPro" id="IPR052607">
    <property type="entry name" value="CEP104-like"/>
</dbReference>
<dbReference type="EMBL" id="CAJNIZ010000233">
    <property type="protein sequence ID" value="CAE7156485.1"/>
    <property type="molecule type" value="Genomic_DNA"/>
</dbReference>
<reference evidence="3" key="1">
    <citation type="submission" date="2021-02" db="EMBL/GenBank/DDBJ databases">
        <authorList>
            <person name="Dougan E. K."/>
            <person name="Rhodes N."/>
            <person name="Thang M."/>
            <person name="Chan C."/>
        </authorList>
    </citation>
    <scope>NUCLEOTIDE SEQUENCE</scope>
</reference>
<dbReference type="AlphaFoldDB" id="A0A812ISS5"/>
<dbReference type="Pfam" id="PF21038">
    <property type="entry name" value="CEP104_N"/>
    <property type="match status" value="1"/>
</dbReference>
<evidence type="ECO:0000256" key="1">
    <source>
        <dbReference type="SAM" id="MobiDB-lite"/>
    </source>
</evidence>